<evidence type="ECO:0000313" key="2">
    <source>
        <dbReference type="Proteomes" id="UP001055072"/>
    </source>
</evidence>
<accession>A0ACB8TX10</accession>
<sequence length="270" mass="30011">MAACDQCTQGYVLQGEPEGTMVNGAYFHPAPTTTDSDSPSTRAVVLLTDIFGLPLKNSKLIADELSKRLQCDVWVPDLFAGKPPVTVDELEPLIPQKPGETFTFTAKLRFLWLFITNLFKFLNIKASVVDPRAIEFVKKLKEEKKYPKLGAVGYCFGGSMAIRLGSQDLFDSVVIAHPGGCSPEEIKAIRVPASWECAEDDQSFKKEVRDNAEAIFAARKGKPEFIEYEFKDYKGTVHGFAARPNMAMPEVVEAYKGALQQTVDWFNKTL</sequence>
<protein>
    <submittedName>
        <fullName evidence="1">Dienelactone hydrolase endo-1-3,1,4-beta-D-glucanase</fullName>
    </submittedName>
</protein>
<proteinExistence type="predicted"/>
<organism evidence="1 2">
    <name type="scientific">Irpex rosettiformis</name>
    <dbReference type="NCBI Taxonomy" id="378272"/>
    <lineage>
        <taxon>Eukaryota</taxon>
        <taxon>Fungi</taxon>
        <taxon>Dikarya</taxon>
        <taxon>Basidiomycota</taxon>
        <taxon>Agaricomycotina</taxon>
        <taxon>Agaricomycetes</taxon>
        <taxon>Polyporales</taxon>
        <taxon>Irpicaceae</taxon>
        <taxon>Irpex</taxon>
    </lineage>
</organism>
<reference evidence="1" key="1">
    <citation type="journal article" date="2021" name="Environ. Microbiol.">
        <title>Gene family expansions and transcriptome signatures uncover fungal adaptations to wood decay.</title>
        <authorList>
            <person name="Hage H."/>
            <person name="Miyauchi S."/>
            <person name="Viragh M."/>
            <person name="Drula E."/>
            <person name="Min B."/>
            <person name="Chaduli D."/>
            <person name="Navarro D."/>
            <person name="Favel A."/>
            <person name="Norest M."/>
            <person name="Lesage-Meessen L."/>
            <person name="Balint B."/>
            <person name="Merenyi Z."/>
            <person name="de Eugenio L."/>
            <person name="Morin E."/>
            <person name="Martinez A.T."/>
            <person name="Baldrian P."/>
            <person name="Stursova M."/>
            <person name="Martinez M.J."/>
            <person name="Novotny C."/>
            <person name="Magnuson J.K."/>
            <person name="Spatafora J.W."/>
            <person name="Maurice S."/>
            <person name="Pangilinan J."/>
            <person name="Andreopoulos W."/>
            <person name="LaButti K."/>
            <person name="Hundley H."/>
            <person name="Na H."/>
            <person name="Kuo A."/>
            <person name="Barry K."/>
            <person name="Lipzen A."/>
            <person name="Henrissat B."/>
            <person name="Riley R."/>
            <person name="Ahrendt S."/>
            <person name="Nagy L.G."/>
            <person name="Grigoriev I.V."/>
            <person name="Martin F."/>
            <person name="Rosso M.N."/>
        </authorList>
    </citation>
    <scope>NUCLEOTIDE SEQUENCE</scope>
    <source>
        <strain evidence="1">CBS 384.51</strain>
    </source>
</reference>
<dbReference type="Proteomes" id="UP001055072">
    <property type="component" value="Unassembled WGS sequence"/>
</dbReference>
<name>A0ACB8TX10_9APHY</name>
<dbReference type="EMBL" id="MU274923">
    <property type="protein sequence ID" value="KAI0086560.1"/>
    <property type="molecule type" value="Genomic_DNA"/>
</dbReference>
<gene>
    <name evidence="1" type="ORF">BDY19DRAFT_908237</name>
</gene>
<keyword evidence="1" id="KW-0378">Hydrolase</keyword>
<evidence type="ECO:0000313" key="1">
    <source>
        <dbReference type="EMBL" id="KAI0086560.1"/>
    </source>
</evidence>
<keyword evidence="2" id="KW-1185">Reference proteome</keyword>
<comment type="caution">
    <text evidence="1">The sequence shown here is derived from an EMBL/GenBank/DDBJ whole genome shotgun (WGS) entry which is preliminary data.</text>
</comment>